<reference evidence="4" key="1">
    <citation type="submission" date="2020-10" db="EMBL/GenBank/DDBJ databases">
        <authorList>
            <person name="Gilroy R."/>
        </authorList>
    </citation>
    <scope>NUCLEOTIDE SEQUENCE</scope>
    <source>
        <strain evidence="4">9366</strain>
    </source>
</reference>
<sequence>MAANFYYNCLDEECKRPFGAMRAGHELSLSVFSRDGVFINTVTVALTSDEDGSTVEYPMIFKGKEDGVSRYDVTFRVGSGGLYFYHFILDTEWGREVRYADENQTPWQLTVFSSSYKTPDFCKGGLVYQIFVDRFNKGKDKDAVFDKKGGVLKAWDEPLTVCDPDGVYRANDFYGGNLQGIIDKLPYLKSLGVTLIYLTPIFESSSNHRYDTGDYMKIDKLVGTEEKLKELIDKAAQKGMGIILDGVFNHTGADSRYFNKFGNYRTLGAYQSKKSPYADWYFFNNFPDDYKCWWGVTVSPTLNKQSPSLRRMLLHKNGVVRKWTDMGIAGWRLDVVDELEENFVRALRRVIKQKDKDKLIIGEVWEDASNKISYEKRRHYLLGGELDGVMNYVFKNAIIDFVRGGDADTFIGAVGNIMDHYPKRALDCCFTLLDSHDTARIKSVLADKDVSELDKKEKLNVTLTPFEEDLARRRLRLAAVLQYTLPGNPMVYYGDERGMEGYEDPTNRKSVDWKNKDEEIFALYKKLGRIRKKYASVFRGTTYLETGKGMAVFHRVARSREITVLANSSNHVQTYYIDGRYVDLLTDREYDFGDIPVAPMGVMILAKK</sequence>
<comment type="caution">
    <text evidence="4">The sequence shown here is derived from an EMBL/GenBank/DDBJ whole genome shotgun (WGS) entry which is preliminary data.</text>
</comment>
<evidence type="ECO:0000256" key="2">
    <source>
        <dbReference type="ARBA" id="ARBA00023295"/>
    </source>
</evidence>
<dbReference type="Gene3D" id="3.90.400.10">
    <property type="entry name" value="Oligo-1,6-glucosidase, Domain 2"/>
    <property type="match status" value="1"/>
</dbReference>
<dbReference type="Gene3D" id="3.20.20.80">
    <property type="entry name" value="Glycosidases"/>
    <property type="match status" value="1"/>
</dbReference>
<evidence type="ECO:0000259" key="3">
    <source>
        <dbReference type="SMART" id="SM00642"/>
    </source>
</evidence>
<dbReference type="InterPro" id="IPR017853">
    <property type="entry name" value="GH"/>
</dbReference>
<keyword evidence="2" id="KW-0326">Glycosidase</keyword>
<dbReference type="PANTHER" id="PTHR10357">
    <property type="entry name" value="ALPHA-AMYLASE FAMILY MEMBER"/>
    <property type="match status" value="1"/>
</dbReference>
<dbReference type="InterPro" id="IPR045857">
    <property type="entry name" value="O16G_dom_2"/>
</dbReference>
<dbReference type="AlphaFoldDB" id="A0A9D1MLD6"/>
<gene>
    <name evidence="4" type="ORF">IAB07_00965</name>
</gene>
<proteinExistence type="predicted"/>
<evidence type="ECO:0000313" key="5">
    <source>
        <dbReference type="Proteomes" id="UP000824145"/>
    </source>
</evidence>
<name>A0A9D1MLD6_9FIRM</name>
<evidence type="ECO:0000313" key="4">
    <source>
        <dbReference type="EMBL" id="HIU62325.1"/>
    </source>
</evidence>
<keyword evidence="1 4" id="KW-0378">Hydrolase</keyword>
<dbReference type="EMBL" id="DVNJ01000002">
    <property type="protein sequence ID" value="HIU62325.1"/>
    <property type="molecule type" value="Genomic_DNA"/>
</dbReference>
<accession>A0A9D1MLD6</accession>
<evidence type="ECO:0000256" key="1">
    <source>
        <dbReference type="ARBA" id="ARBA00022801"/>
    </source>
</evidence>
<dbReference type="CDD" id="cd11338">
    <property type="entry name" value="AmyAc_CMD"/>
    <property type="match status" value="1"/>
</dbReference>
<reference evidence="4" key="2">
    <citation type="journal article" date="2021" name="PeerJ">
        <title>Extensive microbial diversity within the chicken gut microbiome revealed by metagenomics and culture.</title>
        <authorList>
            <person name="Gilroy R."/>
            <person name="Ravi A."/>
            <person name="Getino M."/>
            <person name="Pursley I."/>
            <person name="Horton D.L."/>
            <person name="Alikhan N.F."/>
            <person name="Baker D."/>
            <person name="Gharbi K."/>
            <person name="Hall N."/>
            <person name="Watson M."/>
            <person name="Adriaenssens E.M."/>
            <person name="Foster-Nyarko E."/>
            <person name="Jarju S."/>
            <person name="Secka A."/>
            <person name="Antonio M."/>
            <person name="Oren A."/>
            <person name="Chaudhuri R.R."/>
            <person name="La Ragione R."/>
            <person name="Hildebrand F."/>
            <person name="Pallen M.J."/>
        </authorList>
    </citation>
    <scope>NUCLEOTIDE SEQUENCE</scope>
    <source>
        <strain evidence="4">9366</strain>
    </source>
</reference>
<dbReference type="InterPro" id="IPR006047">
    <property type="entry name" value="GH13_cat_dom"/>
</dbReference>
<dbReference type="PANTHER" id="PTHR10357:SF210">
    <property type="entry name" value="MALTODEXTRIN GLUCOSIDASE"/>
    <property type="match status" value="1"/>
</dbReference>
<dbReference type="SMART" id="SM00642">
    <property type="entry name" value="Aamy"/>
    <property type="match status" value="1"/>
</dbReference>
<dbReference type="Gene3D" id="2.60.40.1180">
    <property type="entry name" value="Golgi alpha-mannosidase II"/>
    <property type="match status" value="1"/>
</dbReference>
<dbReference type="Proteomes" id="UP000824145">
    <property type="component" value="Unassembled WGS sequence"/>
</dbReference>
<dbReference type="SUPFAM" id="SSF51445">
    <property type="entry name" value="(Trans)glycosidases"/>
    <property type="match status" value="1"/>
</dbReference>
<dbReference type="Pfam" id="PF00128">
    <property type="entry name" value="Alpha-amylase"/>
    <property type="match status" value="1"/>
</dbReference>
<dbReference type="GO" id="GO:0016798">
    <property type="term" value="F:hydrolase activity, acting on glycosyl bonds"/>
    <property type="evidence" value="ECO:0007669"/>
    <property type="project" value="UniProtKB-KW"/>
</dbReference>
<feature type="domain" description="Glycosyl hydrolase family 13 catalytic" evidence="3">
    <location>
        <begin position="129"/>
        <end position="531"/>
    </location>
</feature>
<organism evidence="4 5">
    <name type="scientific">Candidatus Caccalectryoclostridium excrementigallinarum</name>
    <dbReference type="NCBI Taxonomy" id="2840710"/>
    <lineage>
        <taxon>Bacteria</taxon>
        <taxon>Bacillati</taxon>
        <taxon>Bacillota</taxon>
        <taxon>Clostridia</taxon>
        <taxon>Christensenellales</taxon>
        <taxon>Christensenellaceae</taxon>
        <taxon>Christensenellaceae incertae sedis</taxon>
        <taxon>Candidatus Caccalectryoclostridium</taxon>
    </lineage>
</organism>
<dbReference type="GO" id="GO:0005975">
    <property type="term" value="P:carbohydrate metabolic process"/>
    <property type="evidence" value="ECO:0007669"/>
    <property type="project" value="InterPro"/>
</dbReference>
<protein>
    <submittedName>
        <fullName evidence="4">Glycoside hydrolase family 13 protein</fullName>
    </submittedName>
</protein>
<dbReference type="InterPro" id="IPR013780">
    <property type="entry name" value="Glyco_hydro_b"/>
</dbReference>